<dbReference type="RefSeq" id="WP_337702980.1">
    <property type="nucleotide sequence ID" value="NZ_JBBEGM010000004.1"/>
</dbReference>
<sequence>MSELVLAFDAACARCRAVAATVATTVGPDLDVLPLADYRVALWRAEAGVEGEVPTLIEITSTDGDDRVRAWTGPALAPALVRRLGARRTARLLQALRTHGVLGDATRGVLRKPLRKPSPGRGA</sequence>
<evidence type="ECO:0000313" key="1">
    <source>
        <dbReference type="EMBL" id="MEJ2861859.1"/>
    </source>
</evidence>
<dbReference type="EMBL" id="JBBEGM010000004">
    <property type="protein sequence ID" value="MEJ2861859.1"/>
    <property type="molecule type" value="Genomic_DNA"/>
</dbReference>
<dbReference type="Proteomes" id="UP001369736">
    <property type="component" value="Unassembled WGS sequence"/>
</dbReference>
<name>A0ABU8M3E4_9PSEU</name>
<protein>
    <recommendedName>
        <fullName evidence="3">DUF393 domain-containing protein</fullName>
    </recommendedName>
</protein>
<gene>
    <name evidence="1" type="ORF">WCD58_11870</name>
</gene>
<proteinExistence type="predicted"/>
<accession>A0ABU8M3E4</accession>
<comment type="caution">
    <text evidence="1">The sequence shown here is derived from an EMBL/GenBank/DDBJ whole genome shotgun (WGS) entry which is preliminary data.</text>
</comment>
<evidence type="ECO:0008006" key="3">
    <source>
        <dbReference type="Google" id="ProtNLM"/>
    </source>
</evidence>
<evidence type="ECO:0000313" key="2">
    <source>
        <dbReference type="Proteomes" id="UP001369736"/>
    </source>
</evidence>
<organism evidence="1 2">
    <name type="scientific">Actinomycetospora flava</name>
    <dbReference type="NCBI Taxonomy" id="3129232"/>
    <lineage>
        <taxon>Bacteria</taxon>
        <taxon>Bacillati</taxon>
        <taxon>Actinomycetota</taxon>
        <taxon>Actinomycetes</taxon>
        <taxon>Pseudonocardiales</taxon>
        <taxon>Pseudonocardiaceae</taxon>
        <taxon>Actinomycetospora</taxon>
    </lineage>
</organism>
<keyword evidence="2" id="KW-1185">Reference proteome</keyword>
<reference evidence="1 2" key="1">
    <citation type="submission" date="2024-03" db="EMBL/GenBank/DDBJ databases">
        <title>Actinomycetospora sp. OC33-EN07, a novel actinomycete isolated from wild orchid (Aerides multiflora).</title>
        <authorList>
            <person name="Suriyachadkun C."/>
        </authorList>
    </citation>
    <scope>NUCLEOTIDE SEQUENCE [LARGE SCALE GENOMIC DNA]</scope>
    <source>
        <strain evidence="1 2">OC33-EN07</strain>
    </source>
</reference>